<name>A0A1M7RKZ6_9ACTN</name>
<dbReference type="RefSeq" id="WP_073264131.1">
    <property type="nucleotide sequence ID" value="NZ_FRCS01000018.1"/>
</dbReference>
<keyword evidence="3" id="KW-1185">Reference proteome</keyword>
<feature type="domain" description="Amine oxidase" evidence="1">
    <location>
        <begin position="94"/>
        <end position="305"/>
    </location>
</feature>
<protein>
    <recommendedName>
        <fullName evidence="1">Amine oxidase domain-containing protein</fullName>
    </recommendedName>
</protein>
<reference evidence="2 3" key="1">
    <citation type="submission" date="2016-11" db="EMBL/GenBank/DDBJ databases">
        <authorList>
            <person name="Jaros S."/>
            <person name="Januszkiewicz K."/>
            <person name="Wedrychowicz H."/>
        </authorList>
    </citation>
    <scope>NUCLEOTIDE SEQUENCE [LARGE SCALE GENOMIC DNA]</scope>
    <source>
        <strain evidence="2 3">DSM 46144</strain>
    </source>
</reference>
<dbReference type="Gene3D" id="3.90.660.10">
    <property type="match status" value="1"/>
</dbReference>
<dbReference type="EMBL" id="FRCS01000018">
    <property type="protein sequence ID" value="SHN46821.1"/>
    <property type="molecule type" value="Genomic_DNA"/>
</dbReference>
<dbReference type="PANTHER" id="PTHR16128">
    <property type="entry name" value="FAD/NAD(P)-BINDING OXIDOREDUCTASE FAMILY PROTEIN"/>
    <property type="match status" value="1"/>
</dbReference>
<dbReference type="InterPro" id="IPR036188">
    <property type="entry name" value="FAD/NAD-bd_sf"/>
</dbReference>
<sequence>MAADVQIIGAGIAGLACARAIVGAGHRVVVRERSNVMGGRMATRHLSGRPVDLGASYFTCRDDAFRAVAEDWVHRGLAHPWTSSFAVHTPEGLDRGEDGPVRYGTPGGLRSLIEDLAAGLLVSLGDPVTDVRPGPRVNGWPADAVVLAMPDPQAHRLLDPACAAEREATADSRWSPVLAVAAGWPDRRWDVDGVFVHDDPVVEWIADDGRRRGDSAPVLVAHTTAEFATAHLDDPDQAAETVIDAVCGILAIDEPPSWTYVEPWREARPLGPRATSYHFGDARIGLCGDAWGSPRIETAWLSGHRLGVEIARTLA</sequence>
<evidence type="ECO:0000259" key="1">
    <source>
        <dbReference type="Pfam" id="PF01593"/>
    </source>
</evidence>
<evidence type="ECO:0000313" key="2">
    <source>
        <dbReference type="EMBL" id="SHN46821.1"/>
    </source>
</evidence>
<dbReference type="Pfam" id="PF01593">
    <property type="entry name" value="Amino_oxidase"/>
    <property type="match status" value="1"/>
</dbReference>
<dbReference type="Gene3D" id="3.50.50.60">
    <property type="entry name" value="FAD/NAD(P)-binding domain"/>
    <property type="match status" value="1"/>
</dbReference>
<dbReference type="SUPFAM" id="SSF51905">
    <property type="entry name" value="FAD/NAD(P)-binding domain"/>
    <property type="match status" value="1"/>
</dbReference>
<dbReference type="OrthoDB" id="5792777at2"/>
<gene>
    <name evidence="2" type="ORF">SAMN05443668_11853</name>
</gene>
<organism evidence="2 3">
    <name type="scientific">Cryptosporangium aurantiacum</name>
    <dbReference type="NCBI Taxonomy" id="134849"/>
    <lineage>
        <taxon>Bacteria</taxon>
        <taxon>Bacillati</taxon>
        <taxon>Actinomycetota</taxon>
        <taxon>Actinomycetes</taxon>
        <taxon>Cryptosporangiales</taxon>
        <taxon>Cryptosporangiaceae</taxon>
        <taxon>Cryptosporangium</taxon>
    </lineage>
</organism>
<dbReference type="Pfam" id="PF13450">
    <property type="entry name" value="NAD_binding_8"/>
    <property type="match status" value="1"/>
</dbReference>
<dbReference type="GO" id="GO:0016491">
    <property type="term" value="F:oxidoreductase activity"/>
    <property type="evidence" value="ECO:0007669"/>
    <property type="project" value="InterPro"/>
</dbReference>
<dbReference type="PANTHER" id="PTHR16128:SF5">
    <property type="entry name" value="FAD_NAD(P)-BINDING OXIDOREDUCTASE FAMILY PROTEIN"/>
    <property type="match status" value="1"/>
</dbReference>
<dbReference type="Proteomes" id="UP000184440">
    <property type="component" value="Unassembled WGS sequence"/>
</dbReference>
<dbReference type="InterPro" id="IPR002937">
    <property type="entry name" value="Amino_oxidase"/>
</dbReference>
<accession>A0A1M7RKZ6</accession>
<dbReference type="STRING" id="134849.SAMN05443668_11853"/>
<evidence type="ECO:0000313" key="3">
    <source>
        <dbReference type="Proteomes" id="UP000184440"/>
    </source>
</evidence>
<proteinExistence type="predicted"/>
<dbReference type="AlphaFoldDB" id="A0A1M7RKZ6"/>